<dbReference type="CDD" id="cd03255">
    <property type="entry name" value="ABC_MJ0796_LolCDE_FtsE"/>
    <property type="match status" value="1"/>
</dbReference>
<dbReference type="GO" id="GO:0005524">
    <property type="term" value="F:ATP binding"/>
    <property type="evidence" value="ECO:0007669"/>
    <property type="project" value="UniProtKB-KW"/>
</dbReference>
<evidence type="ECO:0000259" key="5">
    <source>
        <dbReference type="PROSITE" id="PS50893"/>
    </source>
</evidence>
<reference evidence="6 7" key="1">
    <citation type="submission" date="2016-03" db="EMBL/GenBank/DDBJ databases">
        <title>Photobacterium proteolyticum sp. nov. a protease producing bacterium isolated from ocean sediments of Laizhou Bay.</title>
        <authorList>
            <person name="Li Y."/>
        </authorList>
    </citation>
    <scope>NUCLEOTIDE SEQUENCE [LARGE SCALE GENOMIC DNA]</scope>
    <source>
        <strain evidence="6 7">R-40508</strain>
    </source>
</reference>
<evidence type="ECO:0000256" key="4">
    <source>
        <dbReference type="ARBA" id="ARBA00038388"/>
    </source>
</evidence>
<evidence type="ECO:0000313" key="7">
    <source>
        <dbReference type="Proteomes" id="UP000078503"/>
    </source>
</evidence>
<dbReference type="OrthoDB" id="9801477at2"/>
<dbReference type="Gene3D" id="3.40.50.300">
    <property type="entry name" value="P-loop containing nucleotide triphosphate hydrolases"/>
    <property type="match status" value="1"/>
</dbReference>
<evidence type="ECO:0000313" key="6">
    <source>
        <dbReference type="EMBL" id="OAN18683.1"/>
    </source>
</evidence>
<name>A0A178KPU2_9GAMM</name>
<keyword evidence="1" id="KW-0813">Transport</keyword>
<sequence length="224" mass="23619">MSTSVIKAVSVSKHVATASASIAILQDVSLEVEQGESIALVGVSGAGKSTLMTLLAGLDTPSSGKIELLGQSLTQLDDEARAALRSEAIGFVFQSFLLIPSLTALENVMLPCLIRGEPTDVVRATELLAQVGLAGRETHLPTQLSGGEQQRVALARAFMSKPKILFADEPTGNLDQHTASNVIDLLFALNRDHGTTLVLVTHDPQLAERCDRVLRIEAGMVAAA</sequence>
<dbReference type="SUPFAM" id="SSF52540">
    <property type="entry name" value="P-loop containing nucleoside triphosphate hydrolases"/>
    <property type="match status" value="1"/>
</dbReference>
<dbReference type="Pfam" id="PF00005">
    <property type="entry name" value="ABC_tran"/>
    <property type="match status" value="1"/>
</dbReference>
<proteinExistence type="inferred from homology"/>
<dbReference type="Proteomes" id="UP000078503">
    <property type="component" value="Unassembled WGS sequence"/>
</dbReference>
<accession>A0A178KPU2</accession>
<protein>
    <submittedName>
        <fullName evidence="6">ABC transporter</fullName>
    </submittedName>
</protein>
<comment type="caution">
    <text evidence="6">The sequence shown here is derived from an EMBL/GenBank/DDBJ whole genome shotgun (WGS) entry which is preliminary data.</text>
</comment>
<gene>
    <name evidence="6" type="ORF">A3K86_07290</name>
</gene>
<evidence type="ECO:0000256" key="1">
    <source>
        <dbReference type="ARBA" id="ARBA00022448"/>
    </source>
</evidence>
<dbReference type="GO" id="GO:1902495">
    <property type="term" value="C:transmembrane transporter complex"/>
    <property type="evidence" value="ECO:0007669"/>
    <property type="project" value="UniProtKB-ARBA"/>
</dbReference>
<dbReference type="PANTHER" id="PTHR42798">
    <property type="entry name" value="LIPOPROTEIN-RELEASING SYSTEM ATP-BINDING PROTEIN LOLD"/>
    <property type="match status" value="1"/>
</dbReference>
<dbReference type="PROSITE" id="PS00211">
    <property type="entry name" value="ABC_TRANSPORTER_1"/>
    <property type="match status" value="1"/>
</dbReference>
<dbReference type="FunFam" id="3.40.50.300:FF:000032">
    <property type="entry name" value="Export ABC transporter ATP-binding protein"/>
    <property type="match status" value="1"/>
</dbReference>
<dbReference type="EMBL" id="LVHF01000012">
    <property type="protein sequence ID" value="OAN18683.1"/>
    <property type="molecule type" value="Genomic_DNA"/>
</dbReference>
<dbReference type="InterPro" id="IPR003593">
    <property type="entry name" value="AAA+_ATPase"/>
</dbReference>
<dbReference type="InterPro" id="IPR027417">
    <property type="entry name" value="P-loop_NTPase"/>
</dbReference>
<feature type="domain" description="ABC transporter" evidence="5">
    <location>
        <begin position="6"/>
        <end position="224"/>
    </location>
</feature>
<dbReference type="InterPro" id="IPR017871">
    <property type="entry name" value="ABC_transporter-like_CS"/>
</dbReference>
<dbReference type="PANTHER" id="PTHR42798:SF2">
    <property type="entry name" value="ABC TRANSPORTER ATP-BINDING PROTEIN MG467-RELATED"/>
    <property type="match status" value="1"/>
</dbReference>
<dbReference type="GO" id="GO:0022857">
    <property type="term" value="F:transmembrane transporter activity"/>
    <property type="evidence" value="ECO:0007669"/>
    <property type="project" value="UniProtKB-ARBA"/>
</dbReference>
<evidence type="ECO:0000256" key="2">
    <source>
        <dbReference type="ARBA" id="ARBA00022741"/>
    </source>
</evidence>
<evidence type="ECO:0000256" key="3">
    <source>
        <dbReference type="ARBA" id="ARBA00022840"/>
    </source>
</evidence>
<dbReference type="STRING" id="858640.A3K86_07290"/>
<keyword evidence="3" id="KW-0067">ATP-binding</keyword>
<dbReference type="PROSITE" id="PS50893">
    <property type="entry name" value="ABC_TRANSPORTER_2"/>
    <property type="match status" value="1"/>
</dbReference>
<keyword evidence="7" id="KW-1185">Reference proteome</keyword>
<comment type="similarity">
    <text evidence="4">Belongs to the ABC transporter superfamily. Macrolide exporter (TC 3.A.1.122) family.</text>
</comment>
<dbReference type="AlphaFoldDB" id="A0A178KPU2"/>
<keyword evidence="2" id="KW-0547">Nucleotide-binding</keyword>
<dbReference type="InterPro" id="IPR017911">
    <property type="entry name" value="MacB-like_ATP-bd"/>
</dbReference>
<dbReference type="RefSeq" id="WP_068329894.1">
    <property type="nucleotide sequence ID" value="NZ_LVHF01000012.1"/>
</dbReference>
<dbReference type="GO" id="GO:0016887">
    <property type="term" value="F:ATP hydrolysis activity"/>
    <property type="evidence" value="ECO:0007669"/>
    <property type="project" value="InterPro"/>
</dbReference>
<dbReference type="SMART" id="SM00382">
    <property type="entry name" value="AAA"/>
    <property type="match status" value="1"/>
</dbReference>
<organism evidence="6 7">
    <name type="scientific">Photobacterium jeanii</name>
    <dbReference type="NCBI Taxonomy" id="858640"/>
    <lineage>
        <taxon>Bacteria</taxon>
        <taxon>Pseudomonadati</taxon>
        <taxon>Pseudomonadota</taxon>
        <taxon>Gammaproteobacteria</taxon>
        <taxon>Vibrionales</taxon>
        <taxon>Vibrionaceae</taxon>
        <taxon>Photobacterium</taxon>
    </lineage>
</organism>
<dbReference type="InterPro" id="IPR003439">
    <property type="entry name" value="ABC_transporter-like_ATP-bd"/>
</dbReference>